<feature type="region of interest" description="Disordered" evidence="1">
    <location>
        <begin position="338"/>
        <end position="365"/>
    </location>
</feature>
<dbReference type="EMBL" id="JAUSRA010000001">
    <property type="protein sequence ID" value="MDP9793485.1"/>
    <property type="molecule type" value="Genomic_DNA"/>
</dbReference>
<evidence type="ECO:0000313" key="4">
    <source>
        <dbReference type="EMBL" id="MDP9793485.1"/>
    </source>
</evidence>
<evidence type="ECO:0000313" key="5">
    <source>
        <dbReference type="Proteomes" id="UP001240984"/>
    </source>
</evidence>
<dbReference type="Proteomes" id="UP001240984">
    <property type="component" value="Unassembled WGS sequence"/>
</dbReference>
<gene>
    <name evidence="4" type="ORF">J2S43_001997</name>
</gene>
<name>A0ABT9MPZ5_9ACTN</name>
<proteinExistence type="predicted"/>
<feature type="transmembrane region" description="Helical" evidence="2">
    <location>
        <begin position="143"/>
        <end position="161"/>
    </location>
</feature>
<protein>
    <submittedName>
        <fullName evidence="4">Membrane protein YdbS with pleckstrin-like domain</fullName>
    </submittedName>
</protein>
<dbReference type="PANTHER" id="PTHR37938:SF1">
    <property type="entry name" value="BLL0215 PROTEIN"/>
    <property type="match status" value="1"/>
</dbReference>
<keyword evidence="2" id="KW-0472">Membrane</keyword>
<keyword evidence="5" id="KW-1185">Reference proteome</keyword>
<keyword evidence="2" id="KW-1133">Transmembrane helix</keyword>
<dbReference type="InterPro" id="IPR005182">
    <property type="entry name" value="YdbS-like_PH"/>
</dbReference>
<accession>A0ABT9MPZ5</accession>
<feature type="region of interest" description="Disordered" evidence="1">
    <location>
        <begin position="393"/>
        <end position="420"/>
    </location>
</feature>
<comment type="caution">
    <text evidence="4">The sequence shown here is derived from an EMBL/GenBank/DDBJ whole genome shotgun (WGS) entry which is preliminary data.</text>
</comment>
<keyword evidence="2" id="KW-0812">Transmembrane</keyword>
<dbReference type="RefSeq" id="WP_306828532.1">
    <property type="nucleotide sequence ID" value="NZ_JAUSRA010000001.1"/>
</dbReference>
<feature type="transmembrane region" description="Helical" evidence="2">
    <location>
        <begin position="167"/>
        <end position="190"/>
    </location>
</feature>
<reference evidence="4 5" key="1">
    <citation type="submission" date="2023-07" db="EMBL/GenBank/DDBJ databases">
        <title>Sequencing the genomes of 1000 actinobacteria strains.</title>
        <authorList>
            <person name="Klenk H.-P."/>
        </authorList>
    </citation>
    <scope>NUCLEOTIDE SEQUENCE [LARGE SCALE GENOMIC DNA]</scope>
    <source>
        <strain evidence="4 5">DSM 44710</strain>
    </source>
</reference>
<sequence length="420" mass="46442">MNGVEIILALLLGVLVNEFTGVSPWLGRRLAAWSARLRYGDTPRGKVRAEELEAVIEARPGSFLKLATGTNLAVASLVMRARRLIAGEPDPADAPSADEVLSAPRRVLPLDDEPTTLVARYLFPTERYRGEWKRHWINPARSALVVVIYGVLLEWIVAIYVRDRYQVWCALLVALATAVLVLYQLALWYFNRLIITNKRLMLTRGVARRTVAMMPLMRVVDVRYVQSPLGRVLGYGTFRLESASRRNAMRVVADVPRPNELYLRIVEEMYEPEAVEARLGRDKDDLDLEPAGLAGLPPFADEDLTDREFAEQGFAEQGFAEQGFAEQGFAEQDLAEQDLAEQGSADRRESPGTMPGSPWASPPIRDSEAEMIALLTKLGGAMESLTAAVDRLTASAAAQNRPREGRAGTDETDTMPAPPG</sequence>
<evidence type="ECO:0000259" key="3">
    <source>
        <dbReference type="Pfam" id="PF03703"/>
    </source>
</evidence>
<organism evidence="4 5">
    <name type="scientific">Catenuloplanes nepalensis</name>
    <dbReference type="NCBI Taxonomy" id="587533"/>
    <lineage>
        <taxon>Bacteria</taxon>
        <taxon>Bacillati</taxon>
        <taxon>Actinomycetota</taxon>
        <taxon>Actinomycetes</taxon>
        <taxon>Micromonosporales</taxon>
        <taxon>Micromonosporaceae</taxon>
        <taxon>Catenuloplanes</taxon>
    </lineage>
</organism>
<dbReference type="PANTHER" id="PTHR37938">
    <property type="entry name" value="BLL0215 PROTEIN"/>
    <property type="match status" value="1"/>
</dbReference>
<evidence type="ECO:0000256" key="2">
    <source>
        <dbReference type="SAM" id="Phobius"/>
    </source>
</evidence>
<feature type="domain" description="YdbS-like PH" evidence="3">
    <location>
        <begin position="188"/>
        <end position="262"/>
    </location>
</feature>
<feature type="transmembrane region" description="Helical" evidence="2">
    <location>
        <begin position="6"/>
        <end position="26"/>
    </location>
</feature>
<dbReference type="Pfam" id="PF03703">
    <property type="entry name" value="bPH_2"/>
    <property type="match status" value="1"/>
</dbReference>
<evidence type="ECO:0000256" key="1">
    <source>
        <dbReference type="SAM" id="MobiDB-lite"/>
    </source>
</evidence>